<name>A0A1D1ZKA1_9ARAE</name>
<sequence>DKEIRRTQKYPDHPKSTPTEPSKEERRNMYGEQKEQRSGKETKRPTEGKSRGIERAKSQIEKNHSSDRERKNTSRSTEIKQVERRFQSLRLCRPEREGR</sequence>
<dbReference type="AlphaFoldDB" id="A0A1D1ZKA1"/>
<reference evidence="2" key="1">
    <citation type="submission" date="2015-07" db="EMBL/GenBank/DDBJ databases">
        <title>Transcriptome Assembly of Anthurium amnicola.</title>
        <authorList>
            <person name="Suzuki J."/>
        </authorList>
    </citation>
    <scope>NUCLEOTIDE SEQUENCE</scope>
</reference>
<proteinExistence type="predicted"/>
<feature type="region of interest" description="Disordered" evidence="1">
    <location>
        <begin position="1"/>
        <end position="82"/>
    </location>
</feature>
<gene>
    <name evidence="2" type="ORF">g.25781</name>
</gene>
<organism evidence="2">
    <name type="scientific">Anthurium amnicola</name>
    <dbReference type="NCBI Taxonomy" id="1678845"/>
    <lineage>
        <taxon>Eukaryota</taxon>
        <taxon>Viridiplantae</taxon>
        <taxon>Streptophyta</taxon>
        <taxon>Embryophyta</taxon>
        <taxon>Tracheophyta</taxon>
        <taxon>Spermatophyta</taxon>
        <taxon>Magnoliopsida</taxon>
        <taxon>Liliopsida</taxon>
        <taxon>Araceae</taxon>
        <taxon>Pothoideae</taxon>
        <taxon>Potheae</taxon>
        <taxon>Anthurium</taxon>
    </lineage>
</organism>
<feature type="non-terminal residue" evidence="2">
    <location>
        <position position="1"/>
    </location>
</feature>
<evidence type="ECO:0000313" key="2">
    <source>
        <dbReference type="EMBL" id="JAT67173.1"/>
    </source>
</evidence>
<dbReference type="EMBL" id="GDJX01000763">
    <property type="protein sequence ID" value="JAT67173.1"/>
    <property type="molecule type" value="Transcribed_RNA"/>
</dbReference>
<protein>
    <submittedName>
        <fullName evidence="2">Uncharacterized protein</fullName>
    </submittedName>
</protein>
<accession>A0A1D1ZKA1</accession>
<evidence type="ECO:0000256" key="1">
    <source>
        <dbReference type="SAM" id="MobiDB-lite"/>
    </source>
</evidence>